<dbReference type="GO" id="GO:0005524">
    <property type="term" value="F:ATP binding"/>
    <property type="evidence" value="ECO:0007669"/>
    <property type="project" value="UniProtKB-UniRule"/>
</dbReference>
<dbReference type="InterPro" id="IPR055237">
    <property type="entry name" value="Cdc6_lid"/>
</dbReference>
<evidence type="ECO:0000256" key="1">
    <source>
        <dbReference type="ARBA" id="ARBA00006184"/>
    </source>
</evidence>
<keyword evidence="2 5" id="KW-0235">DNA replication</keyword>
<dbReference type="Pfam" id="PF09079">
    <property type="entry name" value="WHD_Cdc6"/>
    <property type="match status" value="1"/>
</dbReference>
<evidence type="ECO:0000256" key="5">
    <source>
        <dbReference type="HAMAP-Rule" id="MF_01407"/>
    </source>
</evidence>
<feature type="domain" description="Cdc6 C-terminal" evidence="6">
    <location>
        <begin position="306"/>
        <end position="390"/>
    </location>
</feature>
<keyword evidence="7" id="KW-0132">Cell division</keyword>
<feature type="binding site" evidence="5">
    <location>
        <position position="224"/>
    </location>
    <ligand>
        <name>ATP</name>
        <dbReference type="ChEBI" id="CHEBI:30616"/>
    </ligand>
</feature>
<dbReference type="NCBIfam" id="TIGR02928">
    <property type="entry name" value="orc1/cdc6 family replication initiation protein"/>
    <property type="match status" value="1"/>
</dbReference>
<keyword evidence="7" id="KW-0131">Cell cycle</keyword>
<protein>
    <recommendedName>
        <fullName evidence="5">ORC1-type DNA replication protein</fullName>
    </recommendedName>
</protein>
<gene>
    <name evidence="7" type="ORF">DRJ31_02255</name>
</gene>
<dbReference type="SUPFAM" id="SSF52540">
    <property type="entry name" value="P-loop containing nucleoside triphosphate hydrolases"/>
    <property type="match status" value="1"/>
</dbReference>
<evidence type="ECO:0000259" key="6">
    <source>
        <dbReference type="SMART" id="SM01074"/>
    </source>
</evidence>
<keyword evidence="4 5" id="KW-0067">ATP-binding</keyword>
<organism evidence="7 8">
    <name type="scientific">Thermoproteota archaeon</name>
    <dbReference type="NCBI Taxonomy" id="2056631"/>
    <lineage>
        <taxon>Archaea</taxon>
        <taxon>Thermoproteota</taxon>
    </lineage>
</organism>
<comment type="similarity">
    <text evidence="1 5">Belongs to the CDC6/cdc18 family.</text>
</comment>
<dbReference type="Proteomes" id="UP000278475">
    <property type="component" value="Unassembled WGS sequence"/>
</dbReference>
<dbReference type="GO" id="GO:0051301">
    <property type="term" value="P:cell division"/>
    <property type="evidence" value="ECO:0007669"/>
    <property type="project" value="UniProtKB-KW"/>
</dbReference>
<dbReference type="CDD" id="cd08768">
    <property type="entry name" value="Cdc6_C"/>
    <property type="match status" value="1"/>
</dbReference>
<dbReference type="NCBIfam" id="NF001623">
    <property type="entry name" value="PRK00411.1-1"/>
    <property type="match status" value="1"/>
</dbReference>
<dbReference type="InterPro" id="IPR036388">
    <property type="entry name" value="WH-like_DNA-bd_sf"/>
</dbReference>
<dbReference type="GO" id="GO:0016887">
    <property type="term" value="F:ATP hydrolysis activity"/>
    <property type="evidence" value="ECO:0007669"/>
    <property type="project" value="InterPro"/>
</dbReference>
<dbReference type="InterPro" id="IPR050311">
    <property type="entry name" value="ORC1/CDC6"/>
</dbReference>
<dbReference type="SMART" id="SM01074">
    <property type="entry name" value="Cdc6_C"/>
    <property type="match status" value="1"/>
</dbReference>
<feature type="binding site" evidence="5">
    <location>
        <begin position="67"/>
        <end position="71"/>
    </location>
    <ligand>
        <name>ATP</name>
        <dbReference type="ChEBI" id="CHEBI:30616"/>
    </ligand>
</feature>
<dbReference type="InterPro" id="IPR027417">
    <property type="entry name" value="P-loop_NTPase"/>
</dbReference>
<name>A0A497ET29_9CREN</name>
<dbReference type="EMBL" id="QMQV01000011">
    <property type="protein sequence ID" value="RLE50192.1"/>
    <property type="molecule type" value="Genomic_DNA"/>
</dbReference>
<comment type="function">
    <text evidence="5">Involved in regulation of DNA replication.</text>
</comment>
<reference evidence="7 8" key="1">
    <citation type="submission" date="2018-06" db="EMBL/GenBank/DDBJ databases">
        <title>Extensive metabolic versatility and redundancy in microbially diverse, dynamic hydrothermal sediments.</title>
        <authorList>
            <person name="Dombrowski N."/>
            <person name="Teske A."/>
            <person name="Baker B.J."/>
        </authorList>
    </citation>
    <scope>NUCLEOTIDE SEQUENCE [LARGE SCALE GENOMIC DNA]</scope>
    <source>
        <strain evidence="7">B66_G16</strain>
    </source>
</reference>
<sequence length="393" mass="44663">MSYELIERELTKPSVFKDESKLFPDYVPVNLVHREEQLRRLASIFKVIIENPGAVSQKAILIGSVGVGKTAVSKRFGALIEEAARKRGVALKYVHINCHRDRTLFLIMKKIAQTILPSLPERGFSAQELFQVVWKALEDEGKYLLLALDEVDFLVTVSGEEPLYFLTRLADEYLNRPQRISLILISREPIFQLFDESTQSTLLHNIVKFEKYTPDQLYDIVKLRAEEAFVEGAVPDETLLLISDIAGKKGDARYALELLWRAGKYADYEYSRFVLPEHVRRAQSDVSPGFSTAILRDLSKHEKLVLLAIAKTLKSKKSAYATMGDVESVYKTLCEEYGEEPRKHTQFWEYIQNLKGIGLISTRISGPGFRGKTTLIGLIELSTDSIEKELSKI</sequence>
<dbReference type="PANTHER" id="PTHR10763">
    <property type="entry name" value="CELL DIVISION CONTROL PROTEIN 6-RELATED"/>
    <property type="match status" value="1"/>
</dbReference>
<dbReference type="AlphaFoldDB" id="A0A497ET29"/>
<dbReference type="Gene3D" id="1.10.10.10">
    <property type="entry name" value="Winged helix-like DNA-binding domain superfamily/Winged helix DNA-binding domain"/>
    <property type="match status" value="1"/>
</dbReference>
<evidence type="ECO:0000313" key="8">
    <source>
        <dbReference type="Proteomes" id="UP000278475"/>
    </source>
</evidence>
<dbReference type="InterPro" id="IPR049945">
    <property type="entry name" value="AAA_22"/>
</dbReference>
<proteinExistence type="inferred from homology"/>
<evidence type="ECO:0000313" key="7">
    <source>
        <dbReference type="EMBL" id="RLE50192.1"/>
    </source>
</evidence>
<dbReference type="SUPFAM" id="SSF46785">
    <property type="entry name" value="Winged helix' DNA-binding domain"/>
    <property type="match status" value="1"/>
</dbReference>
<evidence type="ECO:0000256" key="3">
    <source>
        <dbReference type="ARBA" id="ARBA00022741"/>
    </source>
</evidence>
<dbReference type="InterPro" id="IPR014277">
    <property type="entry name" value="Orc1/Cdc6_arc"/>
</dbReference>
<evidence type="ECO:0000256" key="2">
    <source>
        <dbReference type="ARBA" id="ARBA00022705"/>
    </source>
</evidence>
<evidence type="ECO:0000256" key="4">
    <source>
        <dbReference type="ARBA" id="ARBA00022840"/>
    </source>
</evidence>
<comment type="caution">
    <text evidence="7">The sequence shown here is derived from an EMBL/GenBank/DDBJ whole genome shotgun (WGS) entry which is preliminary data.</text>
</comment>
<dbReference type="HAMAP" id="MF_01407">
    <property type="entry name" value="ORC1_type_DNA_replic_protein"/>
    <property type="match status" value="1"/>
</dbReference>
<accession>A0A497ET29</accession>
<dbReference type="Pfam" id="PF22703">
    <property type="entry name" value="Cdc6_lid"/>
    <property type="match status" value="1"/>
</dbReference>
<dbReference type="PANTHER" id="PTHR10763:SF31">
    <property type="entry name" value="ORC1-TYPE DNA REPLICATION PROTEIN 2"/>
    <property type="match status" value="1"/>
</dbReference>
<dbReference type="InterPro" id="IPR015163">
    <property type="entry name" value="Cdc6_C"/>
</dbReference>
<dbReference type="InterPro" id="IPR036390">
    <property type="entry name" value="WH_DNA-bd_sf"/>
</dbReference>
<dbReference type="Gene3D" id="1.10.8.60">
    <property type="match status" value="1"/>
</dbReference>
<feature type="binding site" evidence="5">
    <location>
        <position position="212"/>
    </location>
    <ligand>
        <name>ATP</name>
        <dbReference type="ChEBI" id="CHEBI:30616"/>
    </ligand>
</feature>
<keyword evidence="3 5" id="KW-0547">Nucleotide-binding</keyword>
<dbReference type="Gene3D" id="3.40.50.300">
    <property type="entry name" value="P-loop containing nucleotide triphosphate hydrolases"/>
    <property type="match status" value="1"/>
</dbReference>
<dbReference type="GO" id="GO:0006260">
    <property type="term" value="P:DNA replication"/>
    <property type="evidence" value="ECO:0007669"/>
    <property type="project" value="UniProtKB-UniRule"/>
</dbReference>
<dbReference type="Pfam" id="PF13401">
    <property type="entry name" value="AAA_22"/>
    <property type="match status" value="1"/>
</dbReference>